<sequence>MIEPGSESALPGGQLDIWIAISAHVADHHRESAYEAMLDASELDHYRSLQYPEHRFDYLLSRALLRTVLSCYTGLAPEQHRFTRNESGKPKLDRESLPEGVFLPRFNLSLTDGVVVCAINRDAPLGIDVEYHGHGRSMLDVADQYFSSLEIAELKRLPALEQRAGFFRYWTLKESLIKARGEGLSVPLDSFSFRAATGVQGSTQKAKLVSMAEGFLPSEEAWSFRYFDLGSDYTVAVSMGETIDHICLRESIPLVGCVDVQDTSSLFTHAHQDALYAAFC</sequence>
<feature type="domain" description="4'-phosphopantetheinyl transferase" evidence="3">
    <location>
        <begin position="124"/>
        <end position="237"/>
    </location>
</feature>
<dbReference type="GO" id="GO:0019878">
    <property type="term" value="P:lysine biosynthetic process via aminoadipic acid"/>
    <property type="evidence" value="ECO:0007669"/>
    <property type="project" value="TreeGrafter"/>
</dbReference>
<dbReference type="EC" id="2.7.8.-" evidence="4"/>
<dbReference type="Gene3D" id="3.90.470.20">
    <property type="entry name" value="4'-phosphopantetheinyl transferase domain"/>
    <property type="match status" value="2"/>
</dbReference>
<dbReference type="InterPro" id="IPR037143">
    <property type="entry name" value="4-PPantetheinyl_Trfase_dom_sf"/>
</dbReference>
<dbReference type="EMBL" id="JACHWY010000001">
    <property type="protein sequence ID" value="MBB3046522.1"/>
    <property type="molecule type" value="Genomic_DNA"/>
</dbReference>
<keyword evidence="2 4" id="KW-0808">Transferase</keyword>
<evidence type="ECO:0000256" key="2">
    <source>
        <dbReference type="ARBA" id="ARBA00022679"/>
    </source>
</evidence>
<dbReference type="GO" id="GO:0005829">
    <property type="term" value="C:cytosol"/>
    <property type="evidence" value="ECO:0007669"/>
    <property type="project" value="TreeGrafter"/>
</dbReference>
<dbReference type="Pfam" id="PF01648">
    <property type="entry name" value="ACPS"/>
    <property type="match status" value="1"/>
</dbReference>
<reference evidence="4 5" key="1">
    <citation type="submission" date="2020-08" db="EMBL/GenBank/DDBJ databases">
        <title>Genomic Encyclopedia of Type Strains, Phase III (KMG-III): the genomes of soil and plant-associated and newly described type strains.</title>
        <authorList>
            <person name="Whitman W."/>
        </authorList>
    </citation>
    <scope>NUCLEOTIDE SEQUENCE [LARGE SCALE GENOMIC DNA]</scope>
    <source>
        <strain evidence="4 5">CECT 8654</strain>
    </source>
</reference>
<evidence type="ECO:0000259" key="3">
    <source>
        <dbReference type="Pfam" id="PF01648"/>
    </source>
</evidence>
<dbReference type="Proteomes" id="UP000537130">
    <property type="component" value="Unassembled WGS sequence"/>
</dbReference>
<protein>
    <submittedName>
        <fullName evidence="4">4'-phosphopantetheinyl transferase</fullName>
        <ecNumber evidence="4">2.7.8.-</ecNumber>
    </submittedName>
</protein>
<dbReference type="InterPro" id="IPR050559">
    <property type="entry name" value="P-Pant_transferase_sf"/>
</dbReference>
<dbReference type="PANTHER" id="PTHR12215:SF10">
    <property type="entry name" value="L-AMINOADIPATE-SEMIALDEHYDE DEHYDROGENASE-PHOSPHOPANTETHEINYL TRANSFERASE"/>
    <property type="match status" value="1"/>
</dbReference>
<evidence type="ECO:0000256" key="1">
    <source>
        <dbReference type="ARBA" id="ARBA00010990"/>
    </source>
</evidence>
<dbReference type="GO" id="GO:0000287">
    <property type="term" value="F:magnesium ion binding"/>
    <property type="evidence" value="ECO:0007669"/>
    <property type="project" value="InterPro"/>
</dbReference>
<comment type="similarity">
    <text evidence="1">Belongs to the P-Pant transferase superfamily. Gsp/Sfp/HetI/AcpT family.</text>
</comment>
<dbReference type="SUPFAM" id="SSF56214">
    <property type="entry name" value="4'-phosphopantetheinyl transferase"/>
    <property type="match status" value="2"/>
</dbReference>
<dbReference type="PANTHER" id="PTHR12215">
    <property type="entry name" value="PHOSPHOPANTETHEINE TRANSFERASE"/>
    <property type="match status" value="1"/>
</dbReference>
<keyword evidence="5" id="KW-1185">Reference proteome</keyword>
<dbReference type="InterPro" id="IPR008278">
    <property type="entry name" value="4-PPantetheinyl_Trfase_dom"/>
</dbReference>
<name>A0A7W4W300_9GAMM</name>
<dbReference type="GO" id="GO:0008897">
    <property type="term" value="F:holo-[acyl-carrier-protein] synthase activity"/>
    <property type="evidence" value="ECO:0007669"/>
    <property type="project" value="InterPro"/>
</dbReference>
<gene>
    <name evidence="4" type="ORF">FHR99_000758</name>
</gene>
<proteinExistence type="inferred from homology"/>
<dbReference type="AlphaFoldDB" id="A0A7W4W300"/>
<evidence type="ECO:0000313" key="5">
    <source>
        <dbReference type="Proteomes" id="UP000537130"/>
    </source>
</evidence>
<organism evidence="4 5">
    <name type="scientific">Litorivivens lipolytica</name>
    <dbReference type="NCBI Taxonomy" id="1524264"/>
    <lineage>
        <taxon>Bacteria</taxon>
        <taxon>Pseudomonadati</taxon>
        <taxon>Pseudomonadota</taxon>
        <taxon>Gammaproteobacteria</taxon>
        <taxon>Litorivivens</taxon>
    </lineage>
</organism>
<dbReference type="RefSeq" id="WP_183409213.1">
    <property type="nucleotide sequence ID" value="NZ_JACHWY010000001.1"/>
</dbReference>
<comment type="caution">
    <text evidence="4">The sequence shown here is derived from an EMBL/GenBank/DDBJ whole genome shotgun (WGS) entry which is preliminary data.</text>
</comment>
<evidence type="ECO:0000313" key="4">
    <source>
        <dbReference type="EMBL" id="MBB3046522.1"/>
    </source>
</evidence>
<accession>A0A7W4W300</accession>